<feature type="compositionally biased region" description="Polar residues" evidence="1">
    <location>
        <begin position="10"/>
        <end position="42"/>
    </location>
</feature>
<organism evidence="2 3">
    <name type="scientific">Schistosoma margrebowiei</name>
    <dbReference type="NCBI Taxonomy" id="48269"/>
    <lineage>
        <taxon>Eukaryota</taxon>
        <taxon>Metazoa</taxon>
        <taxon>Spiralia</taxon>
        <taxon>Lophotrochozoa</taxon>
        <taxon>Platyhelminthes</taxon>
        <taxon>Trematoda</taxon>
        <taxon>Digenea</taxon>
        <taxon>Strigeidida</taxon>
        <taxon>Schistosomatoidea</taxon>
        <taxon>Schistosomatidae</taxon>
        <taxon>Schistosoma</taxon>
    </lineage>
</organism>
<evidence type="ECO:0000313" key="2">
    <source>
        <dbReference type="EMBL" id="VDO58623.1"/>
    </source>
</evidence>
<keyword evidence="3" id="KW-1185">Reference proteome</keyword>
<dbReference type="EMBL" id="UZAI01001058">
    <property type="protein sequence ID" value="VDO58623.1"/>
    <property type="molecule type" value="Genomic_DNA"/>
</dbReference>
<feature type="region of interest" description="Disordered" evidence="1">
    <location>
        <begin position="57"/>
        <end position="76"/>
    </location>
</feature>
<protein>
    <submittedName>
        <fullName evidence="2">Uncharacterized protein</fullName>
    </submittedName>
</protein>
<gene>
    <name evidence="2" type="ORF">SMRZ_LOCUS3611</name>
</gene>
<feature type="region of interest" description="Disordered" evidence="1">
    <location>
        <begin position="1"/>
        <end position="42"/>
    </location>
</feature>
<evidence type="ECO:0000313" key="3">
    <source>
        <dbReference type="Proteomes" id="UP000277204"/>
    </source>
</evidence>
<accession>A0A183LII6</accession>
<dbReference type="AlphaFoldDB" id="A0A183LII6"/>
<proteinExistence type="predicted"/>
<sequence length="235" mass="26525">MLQEAHSENLRNNQFNPTGSSCTQNQSRHHSTGNNQYNTQLSVPSNNRLLNEYMFSSNNNSTSEYSNTNYTEHNPGATNVLDSSINPFYSSHLHQTTNIMHNALSKSIEQSQSNNASQLVHSINEVSNLAAAEAAAAAAYAYHQYQQQAQVINRQHSIISQQPPSAHINYQNLFNQTNRSYNHHQHSGQLNEQLSQRGDLTLYNNTTHSEKNDPKATYLAETYRNAQITPGRFLF</sequence>
<dbReference type="Proteomes" id="UP000277204">
    <property type="component" value="Unassembled WGS sequence"/>
</dbReference>
<feature type="compositionally biased region" description="Low complexity" evidence="1">
    <location>
        <begin position="57"/>
        <end position="72"/>
    </location>
</feature>
<name>A0A183LII6_9TREM</name>
<reference evidence="2 3" key="1">
    <citation type="submission" date="2018-11" db="EMBL/GenBank/DDBJ databases">
        <authorList>
            <consortium name="Pathogen Informatics"/>
        </authorList>
    </citation>
    <scope>NUCLEOTIDE SEQUENCE [LARGE SCALE GENOMIC DNA]</scope>
    <source>
        <strain evidence="2 3">Zambia</strain>
    </source>
</reference>
<evidence type="ECO:0000256" key="1">
    <source>
        <dbReference type="SAM" id="MobiDB-lite"/>
    </source>
</evidence>